<accession>A0A811Q8X3</accession>
<gene>
    <name evidence="1" type="ORF">NCGR_LOCUS38280</name>
</gene>
<reference evidence="1" key="1">
    <citation type="submission" date="2020-10" db="EMBL/GenBank/DDBJ databases">
        <authorList>
            <person name="Han B."/>
            <person name="Lu T."/>
            <person name="Zhao Q."/>
            <person name="Huang X."/>
            <person name="Zhao Y."/>
        </authorList>
    </citation>
    <scope>NUCLEOTIDE SEQUENCE</scope>
</reference>
<dbReference type="AlphaFoldDB" id="A0A811Q8X3"/>
<name>A0A811Q8X3_9POAL</name>
<evidence type="ECO:0000313" key="1">
    <source>
        <dbReference type="EMBL" id="CAD6254677.1"/>
    </source>
</evidence>
<comment type="caution">
    <text evidence="1">The sequence shown here is derived from an EMBL/GenBank/DDBJ whole genome shotgun (WGS) entry which is preliminary data.</text>
</comment>
<evidence type="ECO:0000313" key="2">
    <source>
        <dbReference type="Proteomes" id="UP000604825"/>
    </source>
</evidence>
<protein>
    <submittedName>
        <fullName evidence="1">Uncharacterized protein</fullName>
    </submittedName>
</protein>
<organism evidence="1 2">
    <name type="scientific">Miscanthus lutarioriparius</name>
    <dbReference type="NCBI Taxonomy" id="422564"/>
    <lineage>
        <taxon>Eukaryota</taxon>
        <taxon>Viridiplantae</taxon>
        <taxon>Streptophyta</taxon>
        <taxon>Embryophyta</taxon>
        <taxon>Tracheophyta</taxon>
        <taxon>Spermatophyta</taxon>
        <taxon>Magnoliopsida</taxon>
        <taxon>Liliopsida</taxon>
        <taxon>Poales</taxon>
        <taxon>Poaceae</taxon>
        <taxon>PACMAD clade</taxon>
        <taxon>Panicoideae</taxon>
        <taxon>Andropogonodae</taxon>
        <taxon>Andropogoneae</taxon>
        <taxon>Saccharinae</taxon>
        <taxon>Miscanthus</taxon>
    </lineage>
</organism>
<sequence>MKRVKQEVLLTRRHRPFAPAHIHHYATCTSSTIFDTTDTQVNAPVKMVFLVGVCAAPDGFSFHLGLLKDETQDEENGDETLELSFAFHEDFPRSREGETHANVQMMCG</sequence>
<proteinExistence type="predicted"/>
<keyword evidence="2" id="KW-1185">Reference proteome</keyword>
<dbReference type="EMBL" id="CAJGYO010000009">
    <property type="protein sequence ID" value="CAD6254677.1"/>
    <property type="molecule type" value="Genomic_DNA"/>
</dbReference>
<dbReference type="Proteomes" id="UP000604825">
    <property type="component" value="Unassembled WGS sequence"/>
</dbReference>